<name>A0A913XMU9_EXADI</name>
<feature type="compositionally biased region" description="Polar residues" evidence="1">
    <location>
        <begin position="49"/>
        <end position="82"/>
    </location>
</feature>
<reference evidence="2" key="1">
    <citation type="submission" date="2022-11" db="UniProtKB">
        <authorList>
            <consortium name="EnsemblMetazoa"/>
        </authorList>
    </citation>
    <scope>IDENTIFICATION</scope>
</reference>
<dbReference type="KEGG" id="epa:110244720"/>
<dbReference type="RefSeq" id="XP_020906589.1">
    <property type="nucleotide sequence ID" value="XM_021050930.1"/>
</dbReference>
<evidence type="ECO:0000313" key="3">
    <source>
        <dbReference type="Proteomes" id="UP000887567"/>
    </source>
</evidence>
<protein>
    <submittedName>
        <fullName evidence="2">Uncharacterized protein</fullName>
    </submittedName>
</protein>
<feature type="region of interest" description="Disordered" evidence="1">
    <location>
        <begin position="49"/>
        <end position="84"/>
    </location>
</feature>
<evidence type="ECO:0000313" key="2">
    <source>
        <dbReference type="EnsemblMetazoa" id="XP_020906589.1"/>
    </source>
</evidence>
<proteinExistence type="predicted"/>
<evidence type="ECO:0000256" key="1">
    <source>
        <dbReference type="SAM" id="MobiDB-lite"/>
    </source>
</evidence>
<keyword evidence="3" id="KW-1185">Reference proteome</keyword>
<organism evidence="2 3">
    <name type="scientific">Exaiptasia diaphana</name>
    <name type="common">Tropical sea anemone</name>
    <name type="synonym">Aiptasia pulchella</name>
    <dbReference type="NCBI Taxonomy" id="2652724"/>
    <lineage>
        <taxon>Eukaryota</taxon>
        <taxon>Metazoa</taxon>
        <taxon>Cnidaria</taxon>
        <taxon>Anthozoa</taxon>
        <taxon>Hexacorallia</taxon>
        <taxon>Actiniaria</taxon>
        <taxon>Aiptasiidae</taxon>
        <taxon>Exaiptasia</taxon>
    </lineage>
</organism>
<dbReference type="OrthoDB" id="5988260at2759"/>
<dbReference type="GeneID" id="110244720"/>
<dbReference type="AlphaFoldDB" id="A0A913XMU9"/>
<dbReference type="EnsemblMetazoa" id="XM_021050930.1">
    <property type="protein sequence ID" value="XP_020906589.1"/>
    <property type="gene ID" value="LOC110244720"/>
</dbReference>
<dbReference type="Proteomes" id="UP000887567">
    <property type="component" value="Unplaced"/>
</dbReference>
<sequence>MKVSLREGANRLPLDEHKDNDLKKALQFYLYDCQCGNCTRCQRNQENPVSQTQGRQHITNHGSQASHWSDNRGMPSQGTTASHVPYVDEKDNDELMECPDSGRESLQLQESLHRSVQASVQMLYDVFDYTIGMLEELEKHEGRPGKHVPPNSGIFSHLVPLNYKKPEPEVIAGIEAGLQCLSIQMRYLPKDVINDSTR</sequence>
<accession>A0A913XMU9</accession>